<organism evidence="3 4">
    <name type="scientific">Candidatus Uhrbacteria bacterium CG10_big_fil_rev_8_21_14_0_10_48_16</name>
    <dbReference type="NCBI Taxonomy" id="1975038"/>
    <lineage>
        <taxon>Bacteria</taxon>
        <taxon>Candidatus Uhriibacteriota</taxon>
    </lineage>
</organism>
<dbReference type="InterPro" id="IPR011335">
    <property type="entry name" value="Restrct_endonuc-II-like"/>
</dbReference>
<comment type="caution">
    <text evidence="3">The sequence shown here is derived from an EMBL/GenBank/DDBJ whole genome shotgun (WGS) entry which is preliminary data.</text>
</comment>
<dbReference type="Pfam" id="PF02021">
    <property type="entry name" value="UPF0102"/>
    <property type="match status" value="1"/>
</dbReference>
<dbReference type="Proteomes" id="UP000231436">
    <property type="component" value="Unassembled WGS sequence"/>
</dbReference>
<dbReference type="PANTHER" id="PTHR34039:SF1">
    <property type="entry name" value="UPF0102 PROTEIN YRAN"/>
    <property type="match status" value="1"/>
</dbReference>
<dbReference type="CDD" id="cd20736">
    <property type="entry name" value="PoNe_Nuclease"/>
    <property type="match status" value="1"/>
</dbReference>
<evidence type="ECO:0000313" key="4">
    <source>
        <dbReference type="Proteomes" id="UP000231436"/>
    </source>
</evidence>
<accession>A0A2M8LHG9</accession>
<dbReference type="Gene3D" id="3.40.1350.10">
    <property type="match status" value="1"/>
</dbReference>
<dbReference type="NCBIfam" id="TIGR00252">
    <property type="entry name" value="YraN family protein"/>
    <property type="match status" value="1"/>
</dbReference>
<evidence type="ECO:0000256" key="2">
    <source>
        <dbReference type="HAMAP-Rule" id="MF_00048"/>
    </source>
</evidence>
<proteinExistence type="inferred from homology"/>
<dbReference type="InterPro" id="IPR011856">
    <property type="entry name" value="tRNA_endonuc-like_dom_sf"/>
</dbReference>
<dbReference type="NCBIfam" id="NF009154">
    <property type="entry name" value="PRK12497.3-3"/>
    <property type="match status" value="1"/>
</dbReference>
<dbReference type="AlphaFoldDB" id="A0A2M8LHG9"/>
<dbReference type="SUPFAM" id="SSF52980">
    <property type="entry name" value="Restriction endonuclease-like"/>
    <property type="match status" value="1"/>
</dbReference>
<gene>
    <name evidence="3" type="ORF">COV05_01610</name>
</gene>
<dbReference type="EMBL" id="PFEU01000008">
    <property type="protein sequence ID" value="PJE76875.1"/>
    <property type="molecule type" value="Genomic_DNA"/>
</dbReference>
<dbReference type="NCBIfam" id="NF009150">
    <property type="entry name" value="PRK12497.1-3"/>
    <property type="match status" value="1"/>
</dbReference>
<dbReference type="HAMAP" id="MF_00048">
    <property type="entry name" value="UPF0102"/>
    <property type="match status" value="1"/>
</dbReference>
<name>A0A2M8LHG9_9BACT</name>
<evidence type="ECO:0000313" key="3">
    <source>
        <dbReference type="EMBL" id="PJE76875.1"/>
    </source>
</evidence>
<dbReference type="GO" id="GO:0003676">
    <property type="term" value="F:nucleic acid binding"/>
    <property type="evidence" value="ECO:0007669"/>
    <property type="project" value="InterPro"/>
</dbReference>
<protein>
    <recommendedName>
        <fullName evidence="2">UPF0102 protein COV05_01610</fullName>
    </recommendedName>
</protein>
<sequence>MHDRRRIGDVGEQIAGDFLTSQGLLILEKQYKKSFGEIDLICQDGEEVVFVEVKTRRTPVFGYPEDSVTEEKIRHILHVAEVYLQEKHLCASSWRIDVIAIEYQKELPKITHLKNIDIPETLW</sequence>
<comment type="similarity">
    <text evidence="1 2">Belongs to the UPF0102 family.</text>
</comment>
<evidence type="ECO:0000256" key="1">
    <source>
        <dbReference type="ARBA" id="ARBA00006738"/>
    </source>
</evidence>
<dbReference type="InterPro" id="IPR003509">
    <property type="entry name" value="UPF0102_YraN-like"/>
</dbReference>
<reference evidence="4" key="1">
    <citation type="submission" date="2017-09" db="EMBL/GenBank/DDBJ databases">
        <title>Depth-based differentiation of microbial function through sediment-hosted aquifers and enrichment of novel symbionts in the deep terrestrial subsurface.</title>
        <authorList>
            <person name="Probst A.J."/>
            <person name="Ladd B."/>
            <person name="Jarett J.K."/>
            <person name="Geller-Mcgrath D.E."/>
            <person name="Sieber C.M.K."/>
            <person name="Emerson J.B."/>
            <person name="Anantharaman K."/>
            <person name="Thomas B.C."/>
            <person name="Malmstrom R."/>
            <person name="Stieglmeier M."/>
            <person name="Klingl A."/>
            <person name="Woyke T."/>
            <person name="Ryan C.M."/>
            <person name="Banfield J.F."/>
        </authorList>
    </citation>
    <scope>NUCLEOTIDE SEQUENCE [LARGE SCALE GENOMIC DNA]</scope>
</reference>
<dbReference type="PANTHER" id="PTHR34039">
    <property type="entry name" value="UPF0102 PROTEIN YRAN"/>
    <property type="match status" value="1"/>
</dbReference>